<dbReference type="Pfam" id="PF07136">
    <property type="entry name" value="DUF1385"/>
    <property type="match status" value="1"/>
</dbReference>
<reference evidence="2" key="2">
    <citation type="journal article" date="2021" name="PeerJ">
        <title>Extensive microbial diversity within the chicken gut microbiome revealed by metagenomics and culture.</title>
        <authorList>
            <person name="Gilroy R."/>
            <person name="Ravi A."/>
            <person name="Getino M."/>
            <person name="Pursley I."/>
            <person name="Horton D.L."/>
            <person name="Alikhan N.F."/>
            <person name="Baker D."/>
            <person name="Gharbi K."/>
            <person name="Hall N."/>
            <person name="Watson M."/>
            <person name="Adriaenssens E.M."/>
            <person name="Foster-Nyarko E."/>
            <person name="Jarju S."/>
            <person name="Secka A."/>
            <person name="Antonio M."/>
            <person name="Oren A."/>
            <person name="Chaudhuri R.R."/>
            <person name="La Ragione R."/>
            <person name="Hildebrand F."/>
            <person name="Pallen M.J."/>
        </authorList>
    </citation>
    <scope>NUCLEOTIDE SEQUENCE</scope>
    <source>
        <strain evidence="2">1370</strain>
    </source>
</reference>
<gene>
    <name evidence="2" type="ORF">IAD28_06970</name>
</gene>
<dbReference type="AlphaFoldDB" id="A0A9D1NRC6"/>
<organism evidence="2 3">
    <name type="scientific">Candidatus Faeciplasma avium</name>
    <dbReference type="NCBI Taxonomy" id="2840798"/>
    <lineage>
        <taxon>Bacteria</taxon>
        <taxon>Bacillati</taxon>
        <taxon>Bacillota</taxon>
        <taxon>Clostridia</taxon>
        <taxon>Eubacteriales</taxon>
        <taxon>Oscillospiraceae</taxon>
        <taxon>Oscillospiraceae incertae sedis</taxon>
        <taxon>Candidatus Faeciplasma</taxon>
    </lineage>
</organism>
<evidence type="ECO:0000256" key="1">
    <source>
        <dbReference type="SAM" id="Phobius"/>
    </source>
</evidence>
<feature type="transmembrane region" description="Helical" evidence="1">
    <location>
        <begin position="213"/>
        <end position="233"/>
    </location>
</feature>
<feature type="transmembrane region" description="Helical" evidence="1">
    <location>
        <begin position="147"/>
        <end position="167"/>
    </location>
</feature>
<feature type="transmembrane region" description="Helical" evidence="1">
    <location>
        <begin position="104"/>
        <end position="127"/>
    </location>
</feature>
<keyword evidence="1" id="KW-1133">Transmembrane helix</keyword>
<dbReference type="PANTHER" id="PTHR42867:SF1">
    <property type="entry name" value="MEMBRANE PROTEIN-RELATED"/>
    <property type="match status" value="1"/>
</dbReference>
<dbReference type="Proteomes" id="UP000823960">
    <property type="component" value="Unassembled WGS sequence"/>
</dbReference>
<feature type="transmembrane region" description="Helical" evidence="1">
    <location>
        <begin position="239"/>
        <end position="260"/>
    </location>
</feature>
<name>A0A9D1NRC6_9FIRM</name>
<sequence>MKPPRFKSKIGGQALIEGIMMRGIDRECMAVRLPDGSIDVEEKMLPKAKWFQRCPFVRGPVNFVTTLVSGYKYISRSADKSMQQLEEEPSRFEKWLEEKLGDKLMGIIMGIAGVLGVALAVGLFVYLPALTVKGLSLLIPALGEIGFLKNILEGFIKIAIFIAYIWLTSLLKDIRRTYEYHGAEHKTITCYEAGDEVTVENVRKYKRFHPRCGTSFMFLVLFISIFVNSVFMLPWDAVWLRAILKLCVLPVVVAIAYELIKLAGRYDNILTKIISAPGLWIQRLTTREPDDSQIEVAIAAFLPCVPEDRESDRW</sequence>
<protein>
    <submittedName>
        <fullName evidence="2">DUF1385 domain-containing protein</fullName>
    </submittedName>
</protein>
<reference evidence="2" key="1">
    <citation type="submission" date="2020-10" db="EMBL/GenBank/DDBJ databases">
        <authorList>
            <person name="Gilroy R."/>
        </authorList>
    </citation>
    <scope>NUCLEOTIDE SEQUENCE</scope>
    <source>
        <strain evidence="2">1370</strain>
    </source>
</reference>
<comment type="caution">
    <text evidence="2">The sequence shown here is derived from an EMBL/GenBank/DDBJ whole genome shotgun (WGS) entry which is preliminary data.</text>
</comment>
<proteinExistence type="predicted"/>
<evidence type="ECO:0000313" key="2">
    <source>
        <dbReference type="EMBL" id="HIV11415.1"/>
    </source>
</evidence>
<keyword evidence="1" id="KW-0812">Transmembrane</keyword>
<dbReference type="InterPro" id="IPR010787">
    <property type="entry name" value="DUF1385"/>
</dbReference>
<accession>A0A9D1NRC6</accession>
<dbReference type="EMBL" id="DVOL01000099">
    <property type="protein sequence ID" value="HIV11415.1"/>
    <property type="molecule type" value="Genomic_DNA"/>
</dbReference>
<evidence type="ECO:0000313" key="3">
    <source>
        <dbReference type="Proteomes" id="UP000823960"/>
    </source>
</evidence>
<dbReference type="PANTHER" id="PTHR42867">
    <property type="entry name" value="MEMBRANE PROTEIN-RELATED"/>
    <property type="match status" value="1"/>
</dbReference>
<keyword evidence="1" id="KW-0472">Membrane</keyword>